<protein>
    <submittedName>
        <fullName evidence="1">BgTH12-05122</fullName>
    </submittedName>
</protein>
<evidence type="ECO:0000313" key="2">
    <source>
        <dbReference type="Proteomes" id="UP000683417"/>
    </source>
</evidence>
<gene>
    <name evidence="1" type="ORF">BGTH12_LOCUS3889</name>
</gene>
<dbReference type="EMBL" id="CAJHIT010000006">
    <property type="protein sequence ID" value="CAD6502531.1"/>
    <property type="molecule type" value="Genomic_DNA"/>
</dbReference>
<proteinExistence type="predicted"/>
<organism evidence="1 2">
    <name type="scientific">Blumeria graminis f. sp. triticale</name>
    <dbReference type="NCBI Taxonomy" id="1689686"/>
    <lineage>
        <taxon>Eukaryota</taxon>
        <taxon>Fungi</taxon>
        <taxon>Dikarya</taxon>
        <taxon>Ascomycota</taxon>
        <taxon>Pezizomycotina</taxon>
        <taxon>Leotiomycetes</taxon>
        <taxon>Erysiphales</taxon>
        <taxon>Erysiphaceae</taxon>
        <taxon>Blumeria</taxon>
    </lineage>
</organism>
<dbReference type="Proteomes" id="UP000683417">
    <property type="component" value="Unassembled WGS sequence"/>
</dbReference>
<evidence type="ECO:0000313" key="1">
    <source>
        <dbReference type="EMBL" id="CAD6502531.1"/>
    </source>
</evidence>
<sequence>MISFLFLDEKFVVKISWKGVGQKLEVELHLKARNMRGLAILIESSDCCKICDSRSDLSFTEGMKKDIHPPESKITACNSVQFRLLMLRLDRGLA</sequence>
<dbReference type="AlphaFoldDB" id="A0A9W4D1R4"/>
<accession>A0A9W4D1R4</accession>
<reference evidence="1" key="1">
    <citation type="submission" date="2020-10" db="EMBL/GenBank/DDBJ databases">
        <authorList>
            <person name="Muller C M."/>
        </authorList>
    </citation>
    <scope>NUCLEOTIDE SEQUENCE</scope>
    <source>
        <strain evidence="1">THUN-12</strain>
    </source>
</reference>
<comment type="caution">
    <text evidence="1">The sequence shown here is derived from an EMBL/GenBank/DDBJ whole genome shotgun (WGS) entry which is preliminary data.</text>
</comment>
<name>A0A9W4D1R4_BLUGR</name>